<dbReference type="SMART" id="SM00530">
    <property type="entry name" value="HTH_XRE"/>
    <property type="match status" value="1"/>
</dbReference>
<sequence length="81" mass="9293">MQLEVFGGEMVLRGFNFLKTGRRIRGLTQTEVAEIYGVSERTYQRWERGDVAVSFDDVSAICDQVFRLGIDEIRTMINGED</sequence>
<feature type="domain" description="HTH cro/C1-type" evidence="1">
    <location>
        <begin position="18"/>
        <end position="73"/>
    </location>
</feature>
<gene>
    <name evidence="2" type="ORF">OHT75_02835</name>
</gene>
<evidence type="ECO:0000259" key="1">
    <source>
        <dbReference type="PROSITE" id="PS50943"/>
    </source>
</evidence>
<keyword evidence="3" id="KW-1185">Reference proteome</keyword>
<dbReference type="EMBL" id="JAPDMX010000003">
    <property type="protein sequence ID" value="MCW3171413.1"/>
    <property type="molecule type" value="Genomic_DNA"/>
</dbReference>
<dbReference type="InterPro" id="IPR001387">
    <property type="entry name" value="Cro/C1-type_HTH"/>
</dbReference>
<proteinExistence type="predicted"/>
<evidence type="ECO:0000313" key="2">
    <source>
        <dbReference type="EMBL" id="MCW3171413.1"/>
    </source>
</evidence>
<dbReference type="RefSeq" id="WP_264724912.1">
    <property type="nucleotide sequence ID" value="NZ_JAPDMX010000003.1"/>
</dbReference>
<dbReference type="CDD" id="cd00093">
    <property type="entry name" value="HTH_XRE"/>
    <property type="match status" value="1"/>
</dbReference>
<dbReference type="PROSITE" id="PS50943">
    <property type="entry name" value="HTH_CROC1"/>
    <property type="match status" value="1"/>
</dbReference>
<dbReference type="Pfam" id="PF01381">
    <property type="entry name" value="HTH_3"/>
    <property type="match status" value="1"/>
</dbReference>
<dbReference type="Gene3D" id="1.10.260.40">
    <property type="entry name" value="lambda repressor-like DNA-binding domains"/>
    <property type="match status" value="1"/>
</dbReference>
<protein>
    <submittedName>
        <fullName evidence="2">Helix-turn-helix domain-containing protein</fullName>
    </submittedName>
</protein>
<name>A0ABT3I6E7_9GAMM</name>
<accession>A0ABT3I6E7</accession>
<dbReference type="Proteomes" id="UP001163714">
    <property type="component" value="Unassembled WGS sequence"/>
</dbReference>
<dbReference type="SUPFAM" id="SSF47413">
    <property type="entry name" value="lambda repressor-like DNA-binding domains"/>
    <property type="match status" value="1"/>
</dbReference>
<reference evidence="2" key="1">
    <citation type="submission" date="2022-10" db="EMBL/GenBank/DDBJ databases">
        <title>Shewanella flava sp. nov, isolated from the estuary of the Fenhe River into the Yellow River.</title>
        <authorList>
            <person name="Li Y."/>
        </authorList>
    </citation>
    <scope>NUCLEOTIDE SEQUENCE</scope>
    <source>
        <strain evidence="2">FYR11-62</strain>
    </source>
</reference>
<dbReference type="InterPro" id="IPR010982">
    <property type="entry name" value="Lambda_DNA-bd_dom_sf"/>
</dbReference>
<comment type="caution">
    <text evidence="2">The sequence shown here is derived from an EMBL/GenBank/DDBJ whole genome shotgun (WGS) entry which is preliminary data.</text>
</comment>
<organism evidence="2 3">
    <name type="scientific">Shewanella subflava</name>
    <dbReference type="NCBI Taxonomy" id="2986476"/>
    <lineage>
        <taxon>Bacteria</taxon>
        <taxon>Pseudomonadati</taxon>
        <taxon>Pseudomonadota</taxon>
        <taxon>Gammaproteobacteria</taxon>
        <taxon>Alteromonadales</taxon>
        <taxon>Shewanellaceae</taxon>
        <taxon>Shewanella</taxon>
    </lineage>
</organism>
<evidence type="ECO:0000313" key="3">
    <source>
        <dbReference type="Proteomes" id="UP001163714"/>
    </source>
</evidence>